<dbReference type="SMART" id="SM00491">
    <property type="entry name" value="HELICc2"/>
    <property type="match status" value="1"/>
</dbReference>
<dbReference type="Pfam" id="PF13307">
    <property type="entry name" value="Helicase_C_2"/>
    <property type="match status" value="1"/>
</dbReference>
<evidence type="ECO:0000256" key="1">
    <source>
        <dbReference type="ARBA" id="ARBA00022741"/>
    </source>
</evidence>
<dbReference type="PANTHER" id="PTHR11472:SF34">
    <property type="entry name" value="REGULATOR OF TELOMERE ELONGATION HELICASE 1"/>
    <property type="match status" value="1"/>
</dbReference>
<accession>A0A1E5QB65</accession>
<dbReference type="PANTHER" id="PTHR11472">
    <property type="entry name" value="DNA REPAIR DEAD HELICASE RAD3/XP-D SUBFAMILY MEMBER"/>
    <property type="match status" value="1"/>
</dbReference>
<feature type="domain" description="Helicase ATP-binding" evidence="5">
    <location>
        <begin position="209"/>
        <end position="489"/>
    </location>
</feature>
<evidence type="ECO:0000256" key="2">
    <source>
        <dbReference type="ARBA" id="ARBA00022801"/>
    </source>
</evidence>
<dbReference type="PROSITE" id="PS51193">
    <property type="entry name" value="HELICASE_ATP_BIND_2"/>
    <property type="match status" value="1"/>
</dbReference>
<dbReference type="InterPro" id="IPR045028">
    <property type="entry name" value="DinG/Rad3-like"/>
</dbReference>
<name>A0A1E5QB65_9PROT</name>
<dbReference type="GO" id="GO:0003676">
    <property type="term" value="F:nucleic acid binding"/>
    <property type="evidence" value="ECO:0007669"/>
    <property type="project" value="InterPro"/>
</dbReference>
<organism evidence="6 7">
    <name type="scientific">Magnetovibrio blakemorei</name>
    <dbReference type="NCBI Taxonomy" id="28181"/>
    <lineage>
        <taxon>Bacteria</taxon>
        <taxon>Pseudomonadati</taxon>
        <taxon>Pseudomonadota</taxon>
        <taxon>Alphaproteobacteria</taxon>
        <taxon>Rhodospirillales</taxon>
        <taxon>Magnetovibrionaceae</taxon>
        <taxon>Magnetovibrio</taxon>
    </lineage>
</organism>
<dbReference type="OrthoDB" id="9805194at2"/>
<dbReference type="Proteomes" id="UP000095347">
    <property type="component" value="Unassembled WGS sequence"/>
</dbReference>
<dbReference type="InterPro" id="IPR014013">
    <property type="entry name" value="Helic_SF1/SF2_ATP-bd_DinG/Rad3"/>
</dbReference>
<dbReference type="Gene3D" id="3.40.50.300">
    <property type="entry name" value="P-loop containing nucleotide triphosphate hydrolases"/>
    <property type="match status" value="2"/>
</dbReference>
<dbReference type="SUPFAM" id="SSF52540">
    <property type="entry name" value="P-loop containing nucleoside triphosphate hydrolases"/>
    <property type="match status" value="2"/>
</dbReference>
<keyword evidence="6" id="KW-0347">Helicase</keyword>
<keyword evidence="1" id="KW-0547">Nucleotide-binding</keyword>
<evidence type="ECO:0000313" key="7">
    <source>
        <dbReference type="Proteomes" id="UP000095347"/>
    </source>
</evidence>
<proteinExistence type="inferred from homology"/>
<keyword evidence="7" id="KW-1185">Reference proteome</keyword>
<dbReference type="InterPro" id="IPR027417">
    <property type="entry name" value="P-loop_NTPase"/>
</dbReference>
<keyword evidence="3" id="KW-0067">ATP-binding</keyword>
<dbReference type="AlphaFoldDB" id="A0A1E5QB65"/>
<gene>
    <name evidence="6" type="ORF">BEN30_03625</name>
</gene>
<reference evidence="7" key="1">
    <citation type="submission" date="2016-07" db="EMBL/GenBank/DDBJ databases">
        <authorList>
            <person name="Florea S."/>
            <person name="Webb J.S."/>
            <person name="Jaromczyk J."/>
            <person name="Schardl C.L."/>
        </authorList>
    </citation>
    <scope>NUCLEOTIDE SEQUENCE [LARGE SCALE GENOMIC DNA]</scope>
    <source>
        <strain evidence="7">MV-1</strain>
    </source>
</reference>
<dbReference type="STRING" id="28181.BEN30_03625"/>
<comment type="caution">
    <text evidence="6">The sequence shown here is derived from an EMBL/GenBank/DDBJ whole genome shotgun (WGS) entry which is preliminary data.</text>
</comment>
<evidence type="ECO:0000256" key="4">
    <source>
        <dbReference type="ARBA" id="ARBA00038058"/>
    </source>
</evidence>
<evidence type="ECO:0000259" key="5">
    <source>
        <dbReference type="PROSITE" id="PS51193"/>
    </source>
</evidence>
<dbReference type="InterPro" id="IPR006555">
    <property type="entry name" value="ATP-dep_Helicase_C"/>
</dbReference>
<dbReference type="RefSeq" id="WP_069956659.1">
    <property type="nucleotide sequence ID" value="NZ_MCGG01000008.1"/>
</dbReference>
<evidence type="ECO:0000313" key="6">
    <source>
        <dbReference type="EMBL" id="OEJ69194.1"/>
    </source>
</evidence>
<protein>
    <submittedName>
        <fullName evidence="6">Helicase</fullName>
    </submittedName>
</protein>
<keyword evidence="2" id="KW-0378">Hydrolase</keyword>
<comment type="similarity">
    <text evidence="4">Belongs to the helicase family. DinG subfamily.</text>
</comment>
<evidence type="ECO:0000256" key="3">
    <source>
        <dbReference type="ARBA" id="ARBA00022840"/>
    </source>
</evidence>
<dbReference type="GO" id="GO:0003678">
    <property type="term" value="F:DNA helicase activity"/>
    <property type="evidence" value="ECO:0007669"/>
    <property type="project" value="TreeGrafter"/>
</dbReference>
<dbReference type="GO" id="GO:0016818">
    <property type="term" value="F:hydrolase activity, acting on acid anhydrides, in phosphorus-containing anhydrides"/>
    <property type="evidence" value="ECO:0007669"/>
    <property type="project" value="InterPro"/>
</dbReference>
<dbReference type="GO" id="GO:0006139">
    <property type="term" value="P:nucleobase-containing compound metabolic process"/>
    <property type="evidence" value="ECO:0007669"/>
    <property type="project" value="InterPro"/>
</dbReference>
<dbReference type="GO" id="GO:0005524">
    <property type="term" value="F:ATP binding"/>
    <property type="evidence" value="ECO:0007669"/>
    <property type="project" value="UniProtKB-KW"/>
</dbReference>
<dbReference type="EMBL" id="MCGG01000008">
    <property type="protein sequence ID" value="OEJ69194.1"/>
    <property type="molecule type" value="Genomic_DNA"/>
</dbReference>
<sequence>MANHSSLPPEILMPETFALVAGVRAAYVVEPTGEVVSLSFTDAARRLKSGPPPVLCHARQTAARLKMDGLRGFDVLELFAFIEPARFCLPTPGGVAQALGLSVPRGHEDEAISLLTSARTLLERLSARLTSDAQDARQAARLAHAMNAGGWPWARPVLAALGEGDTPHSQNAARAFRVWEGLPKWEERGGETPPGDAPVSPQEARQRLDALLAGGRAEKRTEQQMFTAGVTAAFDPCDIPGQPRFVLAEAGTGVGKTLGYVAPASVWADKNAGAVWLSTYTRNLQRQLDGEMDRLYPDPEQKKRYVVVRKGRENYFCLLNFQEALSRLQMRPDGAIALGLVARWAGKTRDGDMIGGDFPAWVGSLLGRGLTAELTDTKGECTYTLCEHFNRCFIEHSKRRAKRAKLVIANHALVMIQTALNAGGGAAAEGGAPTRFVFDEGHHVFDAADSAFAAHLSGQETADLRRWILGAEEGRRTRSKGLKARLDDLTADDEKLDHLVQDVRQAAHVLPGPNWRTRLNDTVSQAPSSGAAEAFLAFVRQQVYARDKGSDGGYSLECEAFPPIDGLLDVALELDQALMTLENPIKGLIKRLLNKLDDEAVELETSERTRIEALAGSLERRALLPVQAWRSMLKALRETPVLDGNATPEKPSDFVDWMSVERTHGRDLDVGLNRHWIDPTKPFAAAMSQTAQGVLITSATLRDEGEWTSADQRTGAKHMQSPIVYVAQKSPFDYARQTRILVVTDLNKNSVSQVSAAYRELFLAAGGGGLGLFTAIHRLRAVHERIAPDLDQQGFPLYAQHIDPLDVGTLVDIFKAEPNSCLFGTDAVRDGVDVPGQSLRLIVFDRVPWPRPDILMRARRDHFGGRAYDEMLTRLKLKQAYGRLVRKKDDQGVFVMLDSALPSRIATAFPKDVEIQRVGLKDAILETKAFLSDHA</sequence>